<evidence type="ECO:0000313" key="3">
    <source>
        <dbReference type="Proteomes" id="UP000680365"/>
    </source>
</evidence>
<keyword evidence="1" id="KW-1133">Transmembrane helix</keyword>
<name>A0ABS5QLR0_9BACT</name>
<organism evidence="2 3">
    <name type="scientific">Candidatus Vampirococcus lugosii</name>
    <dbReference type="NCBI Taxonomy" id="2789015"/>
    <lineage>
        <taxon>Bacteria</taxon>
        <taxon>Candidatus Absconditibacteriota</taxon>
        <taxon>Vampirococcus</taxon>
    </lineage>
</organism>
<keyword evidence="3" id="KW-1185">Reference proteome</keyword>
<feature type="transmembrane region" description="Helical" evidence="1">
    <location>
        <begin position="12"/>
        <end position="33"/>
    </location>
</feature>
<accession>A0ABS5QLR0</accession>
<gene>
    <name evidence="2" type="ORF">VAMP_114n4</name>
</gene>
<sequence length="208" mass="24167">MKYSIKKLYIHIFIYIVLTNLYSMSESLGGFSLEDGNLGNTVSEVSQEDVKAVQNDQKKAKKVFSDIKNQQKKDKITATLLSCILENINDELFVNFYLFYKKSGVSINSLFFIFAPFLGDRLDMEIFLVLNYDKPDKFNNISSYIDYLDGFIKNFDFSKQVKYEFVNLIVSIIYNYDLGKAYTSLSDLDEPDVYKKKLIDSIYSELFI</sequence>
<evidence type="ECO:0000256" key="1">
    <source>
        <dbReference type="SAM" id="Phobius"/>
    </source>
</evidence>
<dbReference type="EMBL" id="JAEDAM010000041">
    <property type="protein sequence ID" value="MBS8122107.1"/>
    <property type="molecule type" value="Genomic_DNA"/>
</dbReference>
<keyword evidence="1" id="KW-0812">Transmembrane</keyword>
<evidence type="ECO:0000313" key="2">
    <source>
        <dbReference type="EMBL" id="MBS8122107.1"/>
    </source>
</evidence>
<dbReference type="Proteomes" id="UP000680365">
    <property type="component" value="Unassembled WGS sequence"/>
</dbReference>
<reference evidence="2 3" key="1">
    <citation type="journal article" date="2021" name="Nat. Commun.">
        <title>Reductive evolution and unique predatory mode in the CPR bacterium Vampirococcus lugosii.</title>
        <authorList>
            <person name="Moreira D."/>
            <person name="Zivanovic Y."/>
            <person name="Lopez-Archilla A.I."/>
            <person name="Iniesto M."/>
            <person name="Lopez-Garcia P."/>
        </authorList>
    </citation>
    <scope>NUCLEOTIDE SEQUENCE [LARGE SCALE GENOMIC DNA]</scope>
    <source>
        <strain evidence="2">Chiprana</strain>
    </source>
</reference>
<comment type="caution">
    <text evidence="2">The sequence shown here is derived from an EMBL/GenBank/DDBJ whole genome shotgun (WGS) entry which is preliminary data.</text>
</comment>
<keyword evidence="1" id="KW-0472">Membrane</keyword>
<proteinExistence type="predicted"/>
<protein>
    <submittedName>
        <fullName evidence="2">Uncharacterized protein</fullName>
    </submittedName>
</protein>